<sequence>MTLRFALGWLASIVCFITLASAKLLFVNEVCRHGARAPEVDGSADQFPNGKGMLTASGMRQHYMIGHQLRKRYVSTQPDDDKLLSQKFKHDEVYVRSTQYPRTIQSAESQMFGMYPLGSSNPLPAELIDVSVPPLEIHNKDEILKKLGTDPIPGRFQPISIHNFGLYIDDMVAYGNCPYMVNDYVNRSKNPEIWQKYDKHFRPLIYKQIAAAFNITADDIDFQEIYPLSDILWAEDFEGIQNRYNFTEKEWDIVKQIQLPCLVELLSDNSNKIMVSRMINPVVEMMKSKIGLSYNQTLVSSFKKAKFLLFSSHDYQLSHILKFLAPTNVNIKWIEYASILLYELHSKDTAQCYGSKTKDCYIVKVFYNNDQLKLPGCAKLDCTFSEFEAYIAAVGFDYKKIDEFCNSEESLPEAKNVKLFEPSNMFLD</sequence>
<evidence type="ECO:0000256" key="2">
    <source>
        <dbReference type="SAM" id="SignalP"/>
    </source>
</evidence>
<dbReference type="PANTHER" id="PTHR11567:SF202">
    <property type="entry name" value="LYSOPHOSPHATIDIC ACID PHOSPHATASE TYPE 6"/>
    <property type="match status" value="1"/>
</dbReference>
<dbReference type="GO" id="GO:0016791">
    <property type="term" value="F:phosphatase activity"/>
    <property type="evidence" value="ECO:0007669"/>
    <property type="project" value="TreeGrafter"/>
</dbReference>
<evidence type="ECO:0008006" key="4">
    <source>
        <dbReference type="Google" id="ProtNLM"/>
    </source>
</evidence>
<proteinExistence type="inferred from homology"/>
<dbReference type="InterPro" id="IPR050645">
    <property type="entry name" value="Histidine_acid_phosphatase"/>
</dbReference>
<dbReference type="Gene3D" id="3.40.50.1240">
    <property type="entry name" value="Phosphoglycerate mutase-like"/>
    <property type="match status" value="1"/>
</dbReference>
<dbReference type="Pfam" id="PF00328">
    <property type="entry name" value="His_Phos_2"/>
    <property type="match status" value="1"/>
</dbReference>
<organism evidence="3">
    <name type="scientific">Euplotes harpa</name>
    <dbReference type="NCBI Taxonomy" id="151035"/>
    <lineage>
        <taxon>Eukaryota</taxon>
        <taxon>Sar</taxon>
        <taxon>Alveolata</taxon>
        <taxon>Ciliophora</taxon>
        <taxon>Intramacronucleata</taxon>
        <taxon>Spirotrichea</taxon>
        <taxon>Hypotrichia</taxon>
        <taxon>Euplotida</taxon>
        <taxon>Euplotidae</taxon>
        <taxon>Euplotes</taxon>
    </lineage>
</organism>
<feature type="signal peptide" evidence="2">
    <location>
        <begin position="1"/>
        <end position="22"/>
    </location>
</feature>
<dbReference type="CDD" id="cd07061">
    <property type="entry name" value="HP_HAP_like"/>
    <property type="match status" value="1"/>
</dbReference>
<protein>
    <recommendedName>
        <fullName evidence="4">Acid phosphatase</fullName>
    </recommendedName>
</protein>
<name>A0A7S3N9B2_9SPIT</name>
<comment type="similarity">
    <text evidence="1">Belongs to the histidine acid phosphatase family.</text>
</comment>
<dbReference type="AlphaFoldDB" id="A0A7S3N9B2"/>
<dbReference type="PANTHER" id="PTHR11567">
    <property type="entry name" value="ACID PHOSPHATASE-RELATED"/>
    <property type="match status" value="1"/>
</dbReference>
<dbReference type="SUPFAM" id="SSF53254">
    <property type="entry name" value="Phosphoglycerate mutase-like"/>
    <property type="match status" value="1"/>
</dbReference>
<dbReference type="InterPro" id="IPR029033">
    <property type="entry name" value="His_PPase_superfam"/>
</dbReference>
<evidence type="ECO:0000256" key="1">
    <source>
        <dbReference type="ARBA" id="ARBA00005375"/>
    </source>
</evidence>
<accession>A0A7S3N9B2</accession>
<reference evidence="3" key="1">
    <citation type="submission" date="2021-01" db="EMBL/GenBank/DDBJ databases">
        <authorList>
            <person name="Corre E."/>
            <person name="Pelletier E."/>
            <person name="Niang G."/>
            <person name="Scheremetjew M."/>
            <person name="Finn R."/>
            <person name="Kale V."/>
            <person name="Holt S."/>
            <person name="Cochrane G."/>
            <person name="Meng A."/>
            <person name="Brown T."/>
            <person name="Cohen L."/>
        </authorList>
    </citation>
    <scope>NUCLEOTIDE SEQUENCE</scope>
    <source>
        <strain evidence="3">FSP1.4</strain>
    </source>
</reference>
<dbReference type="InterPro" id="IPR033379">
    <property type="entry name" value="Acid_Pase_AS"/>
</dbReference>
<dbReference type="PROSITE" id="PS00616">
    <property type="entry name" value="HIS_ACID_PHOSPHAT_1"/>
    <property type="match status" value="1"/>
</dbReference>
<gene>
    <name evidence="3" type="ORF">EHAR0213_LOCUS7446</name>
</gene>
<evidence type="ECO:0000313" key="3">
    <source>
        <dbReference type="EMBL" id="CAE0348535.1"/>
    </source>
</evidence>
<keyword evidence="2" id="KW-0732">Signal</keyword>
<dbReference type="EMBL" id="HBII01017584">
    <property type="protein sequence ID" value="CAE0348535.1"/>
    <property type="molecule type" value="Transcribed_RNA"/>
</dbReference>
<feature type="chain" id="PRO_5031493218" description="Acid phosphatase" evidence="2">
    <location>
        <begin position="23"/>
        <end position="428"/>
    </location>
</feature>
<dbReference type="InterPro" id="IPR000560">
    <property type="entry name" value="His_Pase_clade-2"/>
</dbReference>